<dbReference type="GeneID" id="115632794"/>
<sequence length="136" mass="14290">MRFDLFVLIVGVFYLSPTAGGPVPSYYSDDDSGSGSDDSGGSYDDYGCGDDSDICGGGIDDYGGGIDDYGGGIGDYYGGGIGDYYGGGIGDYGGGYGYDDYATFNSGRTAAKSIEFEKEERKSSTEFYCDDSLSYY</sequence>
<dbReference type="AlphaFoldDB" id="A0A6J2UBP7"/>
<evidence type="ECO:0000256" key="1">
    <source>
        <dbReference type="SAM" id="MobiDB-lite"/>
    </source>
</evidence>
<evidence type="ECO:0000313" key="4">
    <source>
        <dbReference type="RefSeq" id="XP_030385906.1"/>
    </source>
</evidence>
<dbReference type="RefSeq" id="XP_030385906.1">
    <property type="nucleotide sequence ID" value="XM_030530046.1"/>
</dbReference>
<feature type="compositionally biased region" description="Low complexity" evidence="1">
    <location>
        <begin position="33"/>
        <end position="45"/>
    </location>
</feature>
<accession>A0A6J2UBP7</accession>
<evidence type="ECO:0000313" key="3">
    <source>
        <dbReference type="Proteomes" id="UP000504634"/>
    </source>
</evidence>
<evidence type="ECO:0000256" key="2">
    <source>
        <dbReference type="SAM" id="SignalP"/>
    </source>
</evidence>
<keyword evidence="3" id="KW-1185">Reference proteome</keyword>
<gene>
    <name evidence="4" type="primary">LOC115632794</name>
</gene>
<reference evidence="4" key="1">
    <citation type="submission" date="2025-08" db="UniProtKB">
        <authorList>
            <consortium name="RefSeq"/>
        </authorList>
    </citation>
    <scope>IDENTIFICATION</scope>
    <source>
        <strain evidence="4">11010-0011.00</strain>
        <tissue evidence="4">Whole body</tissue>
    </source>
</reference>
<organism evidence="3 4">
    <name type="scientific">Drosophila lebanonensis</name>
    <name type="common">Fruit fly</name>
    <name type="synonym">Scaptodrosophila lebanonensis</name>
    <dbReference type="NCBI Taxonomy" id="7225"/>
    <lineage>
        <taxon>Eukaryota</taxon>
        <taxon>Metazoa</taxon>
        <taxon>Ecdysozoa</taxon>
        <taxon>Arthropoda</taxon>
        <taxon>Hexapoda</taxon>
        <taxon>Insecta</taxon>
        <taxon>Pterygota</taxon>
        <taxon>Neoptera</taxon>
        <taxon>Endopterygota</taxon>
        <taxon>Diptera</taxon>
        <taxon>Brachycera</taxon>
        <taxon>Muscomorpha</taxon>
        <taxon>Ephydroidea</taxon>
        <taxon>Drosophilidae</taxon>
        <taxon>Scaptodrosophila</taxon>
    </lineage>
</organism>
<feature type="signal peptide" evidence="2">
    <location>
        <begin position="1"/>
        <end position="20"/>
    </location>
</feature>
<dbReference type="Proteomes" id="UP000504634">
    <property type="component" value="Unplaced"/>
</dbReference>
<feature type="region of interest" description="Disordered" evidence="1">
    <location>
        <begin position="25"/>
        <end position="45"/>
    </location>
</feature>
<proteinExistence type="predicted"/>
<name>A0A6J2UBP7_DROLE</name>
<feature type="chain" id="PRO_5027092781" evidence="2">
    <location>
        <begin position="21"/>
        <end position="136"/>
    </location>
</feature>
<protein>
    <submittedName>
        <fullName evidence="4">Eggshell protein 1-like</fullName>
    </submittedName>
</protein>
<keyword evidence="2" id="KW-0732">Signal</keyword>